<name>A0ABR0W978_REHGL</name>
<dbReference type="Proteomes" id="UP001318860">
    <property type="component" value="Unassembled WGS sequence"/>
</dbReference>
<dbReference type="PANTHER" id="PTHR33144">
    <property type="entry name" value="OS10G0409366 PROTEIN-RELATED"/>
    <property type="match status" value="1"/>
</dbReference>
<keyword evidence="3" id="KW-1185">Reference proteome</keyword>
<sequence length="178" mass="20516">MRWNGKKSLTRGPSLSKDVHGWTINDRKPIILNGFGQPIGPDKETLDKFSRFLGSLARDSNLAPLNELNWHRVRDKDKIWNYVKKKFIIAEEGKDYVLRSVGALWRTHKCRVKKKHYTNPKNVNTGKEPSSIPNSHLKDLLNYWNLKEVQDDENGDGEANHDDDLELNKGDLEGNIEN</sequence>
<accession>A0ABR0W978</accession>
<dbReference type="EMBL" id="JABTTQ020000012">
    <property type="protein sequence ID" value="KAK6143947.1"/>
    <property type="molecule type" value="Genomic_DNA"/>
</dbReference>
<proteinExistence type="predicted"/>
<dbReference type="PANTHER" id="PTHR33144:SF16">
    <property type="entry name" value="OS02G0129000 PROTEIN"/>
    <property type="match status" value="1"/>
</dbReference>
<comment type="caution">
    <text evidence="2">The sequence shown here is derived from an EMBL/GenBank/DDBJ whole genome shotgun (WGS) entry which is preliminary data.</text>
</comment>
<evidence type="ECO:0000313" key="3">
    <source>
        <dbReference type="Proteomes" id="UP001318860"/>
    </source>
</evidence>
<protein>
    <submittedName>
        <fullName evidence="2">Uncharacterized protein</fullName>
    </submittedName>
</protein>
<evidence type="ECO:0000256" key="1">
    <source>
        <dbReference type="SAM" id="MobiDB-lite"/>
    </source>
</evidence>
<gene>
    <name evidence="2" type="ORF">DH2020_020767</name>
</gene>
<organism evidence="2 3">
    <name type="scientific">Rehmannia glutinosa</name>
    <name type="common">Chinese foxglove</name>
    <dbReference type="NCBI Taxonomy" id="99300"/>
    <lineage>
        <taxon>Eukaryota</taxon>
        <taxon>Viridiplantae</taxon>
        <taxon>Streptophyta</taxon>
        <taxon>Embryophyta</taxon>
        <taxon>Tracheophyta</taxon>
        <taxon>Spermatophyta</taxon>
        <taxon>Magnoliopsida</taxon>
        <taxon>eudicotyledons</taxon>
        <taxon>Gunneridae</taxon>
        <taxon>Pentapetalae</taxon>
        <taxon>asterids</taxon>
        <taxon>lamiids</taxon>
        <taxon>Lamiales</taxon>
        <taxon>Orobanchaceae</taxon>
        <taxon>Rehmannieae</taxon>
        <taxon>Rehmannia</taxon>
    </lineage>
</organism>
<feature type="region of interest" description="Disordered" evidence="1">
    <location>
        <begin position="151"/>
        <end position="178"/>
    </location>
</feature>
<feature type="compositionally biased region" description="Basic and acidic residues" evidence="1">
    <location>
        <begin position="158"/>
        <end position="172"/>
    </location>
</feature>
<reference evidence="2 3" key="1">
    <citation type="journal article" date="2021" name="Comput. Struct. Biotechnol. J.">
        <title>De novo genome assembly of the potent medicinal plant Rehmannia glutinosa using nanopore technology.</title>
        <authorList>
            <person name="Ma L."/>
            <person name="Dong C."/>
            <person name="Song C."/>
            <person name="Wang X."/>
            <person name="Zheng X."/>
            <person name="Niu Y."/>
            <person name="Chen S."/>
            <person name="Feng W."/>
        </authorList>
    </citation>
    <scope>NUCLEOTIDE SEQUENCE [LARGE SCALE GENOMIC DNA]</scope>
    <source>
        <strain evidence="2">DH-2019</strain>
    </source>
</reference>
<evidence type="ECO:0000313" key="2">
    <source>
        <dbReference type="EMBL" id="KAK6143947.1"/>
    </source>
</evidence>